<feature type="transmembrane region" description="Helical" evidence="1">
    <location>
        <begin position="299"/>
        <end position="319"/>
    </location>
</feature>
<reference evidence="2 3" key="1">
    <citation type="submission" date="2017-06" db="EMBL/GenBank/DDBJ databases">
        <title>Complete genome sequence of Paenibacillus donghaensis KCTC 13049T isolated from East Sea sediment, South Korea.</title>
        <authorList>
            <person name="Jung B.K."/>
            <person name="Hong S.-J."/>
            <person name="Shin J.-H."/>
        </authorList>
    </citation>
    <scope>NUCLEOTIDE SEQUENCE [LARGE SCALE GENOMIC DNA]</scope>
    <source>
        <strain evidence="2 3">KCTC 13049</strain>
    </source>
</reference>
<sequence>MHILLIGFILLGGFVINNTVQSKAKEKILAIWTGTLLFIYAALRSVSVGTDIESYSLSYLQLKYISFEEIFMSNTIISRDPFFYFFLKLLTYINSDPQFMLVVISALITICITIFIYKNSVNIILSCTLFVGLRYYSFTLSGLRQALAWGIIMLSYNYIKEKKPVNFILLIILAALFHKSALIFLLAYPLASIKKLEIITISVPFVYLLNVLTNNGVMQLVLKIPFFKQYEDYGGYLLGNSNNSGSTLILIYVSIYVIAFIFRKQVISNNDNIYLMYNLTLLGITITMLSIDYENLFRIGYYFIFPIILLLPLTINSIGDKKMRNILNAFVILLVFGQYILIGPGAGTDNYHFFWEWNY</sequence>
<evidence type="ECO:0008006" key="4">
    <source>
        <dbReference type="Google" id="ProtNLM"/>
    </source>
</evidence>
<dbReference type="OrthoDB" id="7069095at2"/>
<dbReference type="InterPro" id="IPR049458">
    <property type="entry name" value="EpsG-like"/>
</dbReference>
<name>A0A2Z2KMN1_9BACL</name>
<evidence type="ECO:0000313" key="3">
    <source>
        <dbReference type="Proteomes" id="UP000249890"/>
    </source>
</evidence>
<proteinExistence type="predicted"/>
<feature type="transmembrane region" description="Helical" evidence="1">
    <location>
        <begin position="28"/>
        <end position="49"/>
    </location>
</feature>
<feature type="transmembrane region" description="Helical" evidence="1">
    <location>
        <begin position="99"/>
        <end position="117"/>
    </location>
</feature>
<dbReference type="Proteomes" id="UP000249890">
    <property type="component" value="Chromosome"/>
</dbReference>
<feature type="transmembrane region" description="Helical" evidence="1">
    <location>
        <begin position="274"/>
        <end position="293"/>
    </location>
</feature>
<organism evidence="2 3">
    <name type="scientific">Paenibacillus donghaensis</name>
    <dbReference type="NCBI Taxonomy" id="414771"/>
    <lineage>
        <taxon>Bacteria</taxon>
        <taxon>Bacillati</taxon>
        <taxon>Bacillota</taxon>
        <taxon>Bacilli</taxon>
        <taxon>Bacillales</taxon>
        <taxon>Paenibacillaceae</taxon>
        <taxon>Paenibacillus</taxon>
    </lineage>
</organism>
<feature type="transmembrane region" description="Helical" evidence="1">
    <location>
        <begin position="198"/>
        <end position="222"/>
    </location>
</feature>
<evidence type="ECO:0000313" key="2">
    <source>
        <dbReference type="EMBL" id="ASA23809.1"/>
    </source>
</evidence>
<feature type="transmembrane region" description="Helical" evidence="1">
    <location>
        <begin position="326"/>
        <end position="347"/>
    </location>
</feature>
<gene>
    <name evidence="2" type="ORF">B9T62_25315</name>
</gene>
<feature type="transmembrane region" description="Helical" evidence="1">
    <location>
        <begin position="242"/>
        <end position="262"/>
    </location>
</feature>
<keyword evidence="3" id="KW-1185">Reference proteome</keyword>
<dbReference type="Pfam" id="PF14897">
    <property type="entry name" value="EpsG"/>
    <property type="match status" value="1"/>
</dbReference>
<feature type="transmembrane region" description="Helical" evidence="1">
    <location>
        <begin position="138"/>
        <end position="159"/>
    </location>
</feature>
<keyword evidence="1" id="KW-0472">Membrane</keyword>
<dbReference type="RefSeq" id="WP_087917795.1">
    <property type="nucleotide sequence ID" value="NZ_CP021780.1"/>
</dbReference>
<dbReference type="AlphaFoldDB" id="A0A2Z2KMN1"/>
<accession>A0A2Z2KMN1</accession>
<keyword evidence="1" id="KW-1133">Transmembrane helix</keyword>
<protein>
    <recommendedName>
        <fullName evidence="4">EpsG family protein</fullName>
    </recommendedName>
</protein>
<dbReference type="KEGG" id="pdh:B9T62_25315"/>
<keyword evidence="1" id="KW-0812">Transmembrane</keyword>
<dbReference type="EMBL" id="CP021780">
    <property type="protein sequence ID" value="ASA23809.1"/>
    <property type="molecule type" value="Genomic_DNA"/>
</dbReference>
<feature type="transmembrane region" description="Helical" evidence="1">
    <location>
        <begin position="165"/>
        <end position="186"/>
    </location>
</feature>
<evidence type="ECO:0000256" key="1">
    <source>
        <dbReference type="SAM" id="Phobius"/>
    </source>
</evidence>